<proteinExistence type="inferred from homology"/>
<dbReference type="InterPro" id="IPR050074">
    <property type="entry name" value="DHO_dehydrogenase"/>
</dbReference>
<dbReference type="NCBIfam" id="NF005574">
    <property type="entry name" value="PRK07259.1"/>
    <property type="match status" value="1"/>
</dbReference>
<dbReference type="SUPFAM" id="SSF51395">
    <property type="entry name" value="FMN-linked oxidoreductases"/>
    <property type="match status" value="1"/>
</dbReference>
<evidence type="ECO:0000256" key="7">
    <source>
        <dbReference type="ARBA" id="ARBA00022643"/>
    </source>
</evidence>
<keyword evidence="9" id="KW-0560">Oxidoreductase</keyword>
<dbReference type="GO" id="GO:0005737">
    <property type="term" value="C:cytoplasm"/>
    <property type="evidence" value="ECO:0007669"/>
    <property type="project" value="UniProtKB-SubCell"/>
</dbReference>
<evidence type="ECO:0000256" key="4">
    <source>
        <dbReference type="ARBA" id="ARBA00008008"/>
    </source>
</evidence>
<keyword evidence="6" id="KW-0285">Flavoprotein</keyword>
<dbReference type="UniPathway" id="UPA00070"/>
<keyword evidence="8" id="KW-0665">Pyrimidine biosynthesis</keyword>
<dbReference type="HAMAP" id="MF_00224">
    <property type="entry name" value="DHO_dh_type1"/>
    <property type="match status" value="1"/>
</dbReference>
<evidence type="ECO:0000313" key="11">
    <source>
        <dbReference type="EMBL" id="CAB4322308.1"/>
    </source>
</evidence>
<evidence type="ECO:0000256" key="2">
    <source>
        <dbReference type="ARBA" id="ARBA00004496"/>
    </source>
</evidence>
<dbReference type="Pfam" id="PF01180">
    <property type="entry name" value="DHO_dh"/>
    <property type="match status" value="1"/>
</dbReference>
<dbReference type="InterPro" id="IPR012135">
    <property type="entry name" value="Dihydroorotate_DH_1_2"/>
</dbReference>
<dbReference type="PIRSF" id="PIRSF000164">
    <property type="entry name" value="DHO_oxidase"/>
    <property type="match status" value="1"/>
</dbReference>
<dbReference type="InterPro" id="IPR005720">
    <property type="entry name" value="Dihydroorotate_DH_cat"/>
</dbReference>
<evidence type="ECO:0000256" key="9">
    <source>
        <dbReference type="ARBA" id="ARBA00023002"/>
    </source>
</evidence>
<evidence type="ECO:0000256" key="1">
    <source>
        <dbReference type="ARBA" id="ARBA00001917"/>
    </source>
</evidence>
<dbReference type="GO" id="GO:0044205">
    <property type="term" value="P:'de novo' UMP biosynthetic process"/>
    <property type="evidence" value="ECO:0007669"/>
    <property type="project" value="UniProtKB-UniPathway"/>
</dbReference>
<dbReference type="Gene3D" id="3.20.20.70">
    <property type="entry name" value="Aldolase class I"/>
    <property type="match status" value="1"/>
</dbReference>
<comment type="subcellular location">
    <subcellularLocation>
        <location evidence="2">Cytoplasm</location>
    </subcellularLocation>
</comment>
<gene>
    <name evidence="11" type="ORF">UFOPK1392_00042</name>
    <name evidence="12" type="ORF">UFOPK3733_00179</name>
</gene>
<dbReference type="GO" id="GO:0004152">
    <property type="term" value="F:dihydroorotate dehydrogenase activity"/>
    <property type="evidence" value="ECO:0007669"/>
    <property type="project" value="InterPro"/>
</dbReference>
<organism evidence="12">
    <name type="scientific">freshwater metagenome</name>
    <dbReference type="NCBI Taxonomy" id="449393"/>
    <lineage>
        <taxon>unclassified sequences</taxon>
        <taxon>metagenomes</taxon>
        <taxon>ecological metagenomes</taxon>
    </lineage>
</organism>
<dbReference type="EMBL" id="CAEMXZ010000001">
    <property type="protein sequence ID" value="CAB4322308.1"/>
    <property type="molecule type" value="Genomic_DNA"/>
</dbReference>
<keyword evidence="5" id="KW-0963">Cytoplasm</keyword>
<dbReference type="GO" id="GO:0006207">
    <property type="term" value="P:'de novo' pyrimidine nucleobase biosynthetic process"/>
    <property type="evidence" value="ECO:0007669"/>
    <property type="project" value="TreeGrafter"/>
</dbReference>
<dbReference type="EMBL" id="CAFBNC010000005">
    <property type="protein sequence ID" value="CAB4922863.1"/>
    <property type="molecule type" value="Genomic_DNA"/>
</dbReference>
<evidence type="ECO:0000256" key="5">
    <source>
        <dbReference type="ARBA" id="ARBA00022490"/>
    </source>
</evidence>
<dbReference type="InterPro" id="IPR024920">
    <property type="entry name" value="Dihydroorotate_DH_1"/>
</dbReference>
<feature type="domain" description="Dihydroorotate dehydrogenase catalytic" evidence="10">
    <location>
        <begin position="13"/>
        <end position="293"/>
    </location>
</feature>
<keyword evidence="7" id="KW-0288">FMN</keyword>
<dbReference type="InterPro" id="IPR013785">
    <property type="entry name" value="Aldolase_TIM"/>
</dbReference>
<protein>
    <submittedName>
        <fullName evidence="12">Unannotated protein</fullName>
    </submittedName>
</protein>
<evidence type="ECO:0000256" key="8">
    <source>
        <dbReference type="ARBA" id="ARBA00022975"/>
    </source>
</evidence>
<evidence type="ECO:0000259" key="10">
    <source>
        <dbReference type="Pfam" id="PF01180"/>
    </source>
</evidence>
<comment type="similarity">
    <text evidence="4">Belongs to the dihydroorotate dehydrogenase family. Type 1 subfamily.</text>
</comment>
<accession>A0A6J7HWJ1</accession>
<comment type="pathway">
    <text evidence="3">Pyrimidine metabolism; UMP biosynthesis via de novo pathway.</text>
</comment>
<evidence type="ECO:0000256" key="6">
    <source>
        <dbReference type="ARBA" id="ARBA00022630"/>
    </source>
</evidence>
<sequence length="314" mass="32101">MSTRRRPGLAVDLTTTIGSVTLANPVMTASGTAGHGDELGRYVDLSTLGAVVVKSLSADPWAGNPAPRVHETPAGMINSVGLQGPGVAYWLEQELPAVLQTGARVVVSIWGTSVEDYARAAAMLAGAPDGVIAVEVNISCPNHHDRNRMFAHSPASTTEAIEAASVCGLPMWAKLSPNVSDLASIARAAAEAGAEAVTLINTVLGMAIDVETRTRRLGGGGGGLSGPAIHPVAVRAVHDVHAAIPELPIIGVGGVARGIDAIELMMAGASAVQVGTASFADPRSVGRVLDELHDWCAAHGVRAVTELIGAVHDR</sequence>
<reference evidence="12" key="1">
    <citation type="submission" date="2020-05" db="EMBL/GenBank/DDBJ databases">
        <authorList>
            <person name="Chiriac C."/>
            <person name="Salcher M."/>
            <person name="Ghai R."/>
            <person name="Kavagutti S V."/>
        </authorList>
    </citation>
    <scope>NUCLEOTIDE SEQUENCE</scope>
</reference>
<evidence type="ECO:0000256" key="3">
    <source>
        <dbReference type="ARBA" id="ARBA00004725"/>
    </source>
</evidence>
<comment type="cofactor">
    <cofactor evidence="1">
        <name>FMN</name>
        <dbReference type="ChEBI" id="CHEBI:58210"/>
    </cofactor>
</comment>
<dbReference type="PANTHER" id="PTHR48109">
    <property type="entry name" value="DIHYDROOROTATE DEHYDROGENASE (QUINONE), MITOCHONDRIAL-RELATED"/>
    <property type="match status" value="1"/>
</dbReference>
<dbReference type="NCBIfam" id="TIGR01037">
    <property type="entry name" value="pyrD_sub1_fam"/>
    <property type="match status" value="1"/>
</dbReference>
<evidence type="ECO:0000313" key="12">
    <source>
        <dbReference type="EMBL" id="CAB4922863.1"/>
    </source>
</evidence>
<dbReference type="InterPro" id="IPR049622">
    <property type="entry name" value="Dihydroorotate_DH_I"/>
</dbReference>
<name>A0A6J7HWJ1_9ZZZZ</name>
<dbReference type="PANTHER" id="PTHR48109:SF1">
    <property type="entry name" value="DIHYDROOROTATE DEHYDROGENASE (FUMARATE)"/>
    <property type="match status" value="1"/>
</dbReference>
<dbReference type="AlphaFoldDB" id="A0A6J7HWJ1"/>